<organism evidence="1 2">
    <name type="scientific">Caenorhabditis briggsae</name>
    <dbReference type="NCBI Taxonomy" id="6238"/>
    <lineage>
        <taxon>Eukaryota</taxon>
        <taxon>Metazoa</taxon>
        <taxon>Ecdysozoa</taxon>
        <taxon>Nematoda</taxon>
        <taxon>Chromadorea</taxon>
        <taxon>Rhabditida</taxon>
        <taxon>Rhabditina</taxon>
        <taxon>Rhabditomorpha</taxon>
        <taxon>Rhabditoidea</taxon>
        <taxon>Rhabditidae</taxon>
        <taxon>Peloderinae</taxon>
        <taxon>Caenorhabditis</taxon>
    </lineage>
</organism>
<accession>B6IKS9</accession>
<dbReference type="InParanoid" id="B6IKS9"/>
<protein>
    <submittedName>
        <fullName evidence="1">Protein CBG25979</fullName>
    </submittedName>
</protein>
<dbReference type="CTD" id="68917461"/>
<dbReference type="RefSeq" id="XP_045100068.1">
    <property type="nucleotide sequence ID" value="XM_045243909.1"/>
</dbReference>
<reference evidence="1 2" key="1">
    <citation type="journal article" date="2003" name="PLoS Biol.">
        <title>The genome sequence of Caenorhabditis briggsae: a platform for comparative genomics.</title>
        <authorList>
            <person name="Stein L.D."/>
            <person name="Bao Z."/>
            <person name="Blasiar D."/>
            <person name="Blumenthal T."/>
            <person name="Brent M.R."/>
            <person name="Chen N."/>
            <person name="Chinwalla A."/>
            <person name="Clarke L."/>
            <person name="Clee C."/>
            <person name="Coghlan A."/>
            <person name="Coulson A."/>
            <person name="D'Eustachio P."/>
            <person name="Fitch D.H."/>
            <person name="Fulton L.A."/>
            <person name="Fulton R.E."/>
            <person name="Griffiths-Jones S."/>
            <person name="Harris T.W."/>
            <person name="Hillier L.W."/>
            <person name="Kamath R."/>
            <person name="Kuwabara P.E."/>
            <person name="Mardis E.R."/>
            <person name="Marra M.A."/>
            <person name="Miner T.L."/>
            <person name="Minx P."/>
            <person name="Mullikin J.C."/>
            <person name="Plumb R.W."/>
            <person name="Rogers J."/>
            <person name="Schein J.E."/>
            <person name="Sohrmann M."/>
            <person name="Spieth J."/>
            <person name="Stajich J.E."/>
            <person name="Wei C."/>
            <person name="Willey D."/>
            <person name="Wilson R.K."/>
            <person name="Durbin R."/>
            <person name="Waterston R.H."/>
        </authorList>
    </citation>
    <scope>NUCLEOTIDE SEQUENCE [LARGE SCALE GENOMIC DNA]</scope>
    <source>
        <strain evidence="1 2">AF16</strain>
    </source>
</reference>
<dbReference type="AlphaFoldDB" id="B6IKS9"/>
<dbReference type="KEGG" id="cbr:CBG_25979"/>
<name>B6IKS9_CAEBR</name>
<dbReference type="Proteomes" id="UP000008549">
    <property type="component" value="Unassembled WGS sequence"/>
</dbReference>
<dbReference type="PANTHER" id="PTHR31524">
    <property type="match status" value="1"/>
</dbReference>
<gene>
    <name evidence="1" type="ORF">CBG25979</name>
    <name evidence="1" type="ORF">CBG_25979</name>
</gene>
<proteinExistence type="predicted"/>
<reference evidence="1 2" key="2">
    <citation type="journal article" date="2011" name="PLoS Genet.">
        <title>Caenorhabditis briggsae recombinant inbred line genotypes reveal inter-strain incompatibility and the evolution of recombination.</title>
        <authorList>
            <person name="Ross J.A."/>
            <person name="Koboldt D.C."/>
            <person name="Staisch J.E."/>
            <person name="Chamberlin H.M."/>
            <person name="Gupta B.P."/>
            <person name="Miller R.D."/>
            <person name="Baird S.E."/>
            <person name="Haag E.S."/>
        </authorList>
    </citation>
    <scope>NUCLEOTIDE SEQUENCE [LARGE SCALE GENOMIC DNA]</scope>
    <source>
        <strain evidence="1 2">AF16</strain>
    </source>
</reference>
<evidence type="ECO:0000313" key="2">
    <source>
        <dbReference type="Proteomes" id="UP000008549"/>
    </source>
</evidence>
<dbReference type="HOGENOM" id="CLU_1612285_0_0_1"/>
<dbReference type="PANTHER" id="PTHR31524:SF2">
    <property type="entry name" value="PROTEIN CBG10426"/>
    <property type="match status" value="1"/>
</dbReference>
<dbReference type="GeneID" id="68917461"/>
<evidence type="ECO:0000313" key="1">
    <source>
        <dbReference type="EMBL" id="CAS00509.1"/>
    </source>
</evidence>
<keyword evidence="2" id="KW-1185">Reference proteome</keyword>
<sequence>MTTFGLRKDLKSVTNLDLEELVKVLEIKISEDGYCSSKTNEIMIWDANKDQNCQYISIGKLDGIMSNGLWINSKNQIALSLGENKIVKDCNLDLIVSDEGFTVRQHVVHLHENEIPRIPTELKIPRSTGLTPQALTSTPSLQEMSIKTEIPRSEGLMNPQKYQKE</sequence>
<dbReference type="EMBL" id="HE600963">
    <property type="protein sequence ID" value="CAS00509.1"/>
    <property type="molecule type" value="Genomic_DNA"/>
</dbReference>